<sequence>MEFVLDLQAMEATETPDAGGAMEHGGGGSNLSLLTHCGHSALSLLTC</sequence>
<proteinExistence type="predicted"/>
<dbReference type="Proteomes" id="UP000184501">
    <property type="component" value="Unassembled WGS sequence"/>
</dbReference>
<gene>
    <name evidence="1" type="ORF">SAMN05444320_102235</name>
</gene>
<evidence type="ECO:0000313" key="1">
    <source>
        <dbReference type="EMBL" id="SHF00724.1"/>
    </source>
</evidence>
<evidence type="ECO:0000313" key="2">
    <source>
        <dbReference type="Proteomes" id="UP000184501"/>
    </source>
</evidence>
<dbReference type="NCBIfam" id="NF033212">
    <property type="entry name" value="SapB_AmfS_lanti"/>
    <property type="match status" value="1"/>
</dbReference>
<dbReference type="InterPro" id="IPR045825">
    <property type="entry name" value="RamS"/>
</dbReference>
<accession>A0A1M4Y4J3</accession>
<protein>
    <recommendedName>
        <fullName evidence="3">SapB/AmfS family lantipeptide</fullName>
    </recommendedName>
</protein>
<dbReference type="AlphaFoldDB" id="A0A1M4Y4J3"/>
<dbReference type="STRING" id="2017.SAMN05444320_102235"/>
<dbReference type="Pfam" id="PF19402">
    <property type="entry name" value="RamS"/>
    <property type="match status" value="1"/>
</dbReference>
<reference evidence="1 2" key="1">
    <citation type="submission" date="2016-11" db="EMBL/GenBank/DDBJ databases">
        <authorList>
            <person name="Jaros S."/>
            <person name="Januszkiewicz K."/>
            <person name="Wedrychowicz H."/>
        </authorList>
    </citation>
    <scope>NUCLEOTIDE SEQUENCE [LARGE SCALE GENOMIC DNA]</scope>
    <source>
        <strain evidence="1 2">DSM 44523</strain>
    </source>
</reference>
<evidence type="ECO:0008006" key="3">
    <source>
        <dbReference type="Google" id="ProtNLM"/>
    </source>
</evidence>
<dbReference type="EMBL" id="FQVN01000002">
    <property type="protein sequence ID" value="SHF00724.1"/>
    <property type="molecule type" value="Genomic_DNA"/>
</dbReference>
<dbReference type="RefSeq" id="WP_143173996.1">
    <property type="nucleotide sequence ID" value="NZ_FQVN01000002.1"/>
</dbReference>
<dbReference type="NCBIfam" id="NF038159">
    <property type="entry name" value="lanthi_III_b"/>
    <property type="match status" value="1"/>
</dbReference>
<organism evidence="1 2">
    <name type="scientific">Streptoalloteichus hindustanus</name>
    <dbReference type="NCBI Taxonomy" id="2017"/>
    <lineage>
        <taxon>Bacteria</taxon>
        <taxon>Bacillati</taxon>
        <taxon>Actinomycetota</taxon>
        <taxon>Actinomycetes</taxon>
        <taxon>Pseudonocardiales</taxon>
        <taxon>Pseudonocardiaceae</taxon>
        <taxon>Streptoalloteichus</taxon>
    </lineage>
</organism>
<keyword evidence="2" id="KW-1185">Reference proteome</keyword>
<name>A0A1M4Y4J3_STRHI</name>